<dbReference type="AlphaFoldDB" id="A0A4R3YE11"/>
<protein>
    <submittedName>
        <fullName evidence="3">Putative hydrophobic protein (TIGR00271 family)</fullName>
    </submittedName>
</protein>
<evidence type="ECO:0000256" key="2">
    <source>
        <dbReference type="SAM" id="Phobius"/>
    </source>
</evidence>
<evidence type="ECO:0000256" key="1">
    <source>
        <dbReference type="SAM" id="Coils"/>
    </source>
</evidence>
<dbReference type="OrthoDB" id="9790659at2"/>
<dbReference type="RefSeq" id="WP_124947738.1">
    <property type="nucleotide sequence ID" value="NZ_BHVT01000073.1"/>
</dbReference>
<feature type="coiled-coil region" evidence="1">
    <location>
        <begin position="352"/>
        <end position="379"/>
    </location>
</feature>
<feature type="transmembrane region" description="Helical" evidence="2">
    <location>
        <begin position="40"/>
        <end position="58"/>
    </location>
</feature>
<sequence length="466" mass="52349">MTRQHLFLRELRKLFDLRSDMDEPADIEASIRHGVKTRGTNLWILMFAILVASIGLNVNSTAVIIGAMLISPLMGPIMGIGYGAGVDDFQLIRQSARSLGIFIFLSLLTSTLYFALTPLTQAQSEILARTAPNLWDVLIALFGGMAGIIGVTRKEKSTVIPGVAIATALMPPLCTAGYGIATRQPIFFLGAFYLFTINAVYIALSALLFTKLLRLPRLSFPSPASQRQARLIIYTAIIVTIVPSVYLAFNLVQEEVFKTDANRYLKMMTHSEKNLFILEKNIDPKSHEITLTIAGKELDKATLERLNAQLSEFQLANTKLIVHPLQQENSVDLSMVKNEVQQDLYRNSLHLLETKNAKIQQLEDVIRNEKDTRSKQAEQVSEYVQVREELKAQYPEIKNVLITHGKNMPENTKAADKSAIESKTDDTLIVYLEARVTVRNATKIRIKNWLKTRFDIENVFVVSKRV</sequence>
<feature type="transmembrane region" description="Helical" evidence="2">
    <location>
        <begin position="134"/>
        <end position="152"/>
    </location>
</feature>
<dbReference type="EMBL" id="SMCO01000001">
    <property type="protein sequence ID" value="TCV90306.1"/>
    <property type="molecule type" value="Genomic_DNA"/>
</dbReference>
<organism evidence="3 4">
    <name type="scientific">Sulfurirhabdus autotrophica</name>
    <dbReference type="NCBI Taxonomy" id="1706046"/>
    <lineage>
        <taxon>Bacteria</taxon>
        <taxon>Pseudomonadati</taxon>
        <taxon>Pseudomonadota</taxon>
        <taxon>Betaproteobacteria</taxon>
        <taxon>Nitrosomonadales</taxon>
        <taxon>Sulfuricellaceae</taxon>
        <taxon>Sulfurirhabdus</taxon>
    </lineage>
</organism>
<dbReference type="PANTHER" id="PTHR20992">
    <property type="entry name" value="AT15442P-RELATED"/>
    <property type="match status" value="1"/>
</dbReference>
<proteinExistence type="predicted"/>
<keyword evidence="2" id="KW-0472">Membrane</keyword>
<reference evidence="3 4" key="1">
    <citation type="submission" date="2019-03" db="EMBL/GenBank/DDBJ databases">
        <title>Genomic Encyclopedia of Type Strains, Phase IV (KMG-IV): sequencing the most valuable type-strain genomes for metagenomic binning, comparative biology and taxonomic classification.</title>
        <authorList>
            <person name="Goeker M."/>
        </authorList>
    </citation>
    <scope>NUCLEOTIDE SEQUENCE [LARGE SCALE GENOMIC DNA]</scope>
    <source>
        <strain evidence="3 4">DSM 100309</strain>
    </source>
</reference>
<feature type="transmembrane region" description="Helical" evidence="2">
    <location>
        <begin position="186"/>
        <end position="210"/>
    </location>
</feature>
<comment type="caution">
    <text evidence="3">The sequence shown here is derived from an EMBL/GenBank/DDBJ whole genome shotgun (WGS) entry which is preliminary data.</text>
</comment>
<name>A0A4R3YE11_9PROT</name>
<keyword evidence="2" id="KW-0812">Transmembrane</keyword>
<gene>
    <name evidence="3" type="ORF">EDC63_101276</name>
</gene>
<feature type="transmembrane region" description="Helical" evidence="2">
    <location>
        <begin position="64"/>
        <end position="84"/>
    </location>
</feature>
<dbReference type="PANTHER" id="PTHR20992:SF9">
    <property type="entry name" value="AT15442P-RELATED"/>
    <property type="match status" value="1"/>
</dbReference>
<dbReference type="Proteomes" id="UP000295367">
    <property type="component" value="Unassembled WGS sequence"/>
</dbReference>
<feature type="transmembrane region" description="Helical" evidence="2">
    <location>
        <begin position="96"/>
        <end position="114"/>
    </location>
</feature>
<keyword evidence="4" id="KW-1185">Reference proteome</keyword>
<keyword evidence="2" id="KW-1133">Transmembrane helix</keyword>
<dbReference type="Pfam" id="PF04087">
    <property type="entry name" value="DUF389"/>
    <property type="match status" value="1"/>
</dbReference>
<evidence type="ECO:0000313" key="3">
    <source>
        <dbReference type="EMBL" id="TCV90306.1"/>
    </source>
</evidence>
<accession>A0A4R3YE11</accession>
<feature type="transmembrane region" description="Helical" evidence="2">
    <location>
        <begin position="231"/>
        <end position="249"/>
    </location>
</feature>
<feature type="transmembrane region" description="Helical" evidence="2">
    <location>
        <begin position="159"/>
        <end position="180"/>
    </location>
</feature>
<keyword evidence="1" id="KW-0175">Coiled coil</keyword>
<dbReference type="InterPro" id="IPR005240">
    <property type="entry name" value="DUF389"/>
</dbReference>
<evidence type="ECO:0000313" key="4">
    <source>
        <dbReference type="Proteomes" id="UP000295367"/>
    </source>
</evidence>